<dbReference type="Proteomes" id="UP000664545">
    <property type="component" value="Unassembled WGS sequence"/>
</dbReference>
<accession>A0A939DA84</accession>
<organism evidence="2 3">
    <name type="scientific">Clostridium aminobutyricum</name>
    <dbReference type="NCBI Taxonomy" id="33953"/>
    <lineage>
        <taxon>Bacteria</taxon>
        <taxon>Bacillati</taxon>
        <taxon>Bacillota</taxon>
        <taxon>Clostridia</taxon>
        <taxon>Eubacteriales</taxon>
        <taxon>Clostridiaceae</taxon>
        <taxon>Clostridium</taxon>
    </lineage>
</organism>
<feature type="signal peptide" evidence="1">
    <location>
        <begin position="1"/>
        <end position="20"/>
    </location>
</feature>
<protein>
    <recommendedName>
        <fullName evidence="4">Lipoprotein</fullName>
    </recommendedName>
</protein>
<gene>
    <name evidence="2" type="ORF">JYB65_09615</name>
</gene>
<dbReference type="RefSeq" id="WP_206582448.1">
    <property type="nucleotide sequence ID" value="NZ_JAFJZZ010000003.1"/>
</dbReference>
<dbReference type="PROSITE" id="PS51257">
    <property type="entry name" value="PROKAR_LIPOPROTEIN"/>
    <property type="match status" value="1"/>
</dbReference>
<dbReference type="AlphaFoldDB" id="A0A939DA84"/>
<keyword evidence="1" id="KW-0732">Signal</keyword>
<sequence>MKKIVLIFLMSVLLFGCSNGNNVQTDPQQTDQTNEDPTKSEELIYKNTEYGFDFTLPDSWKGYTIITDEWEGFSLQESEEQKVTETGPLISIRHPEWSSENPRQDIPIMVFTLSQWDNLQKDEFHIGAAPINPSEIARNTKYVFALPARYNFAFPAGYEEVEDIMNSKPLNPIEDFSSAQ</sequence>
<evidence type="ECO:0000256" key="1">
    <source>
        <dbReference type="SAM" id="SignalP"/>
    </source>
</evidence>
<evidence type="ECO:0000313" key="2">
    <source>
        <dbReference type="EMBL" id="MBN7773618.1"/>
    </source>
</evidence>
<evidence type="ECO:0008006" key="4">
    <source>
        <dbReference type="Google" id="ProtNLM"/>
    </source>
</evidence>
<dbReference type="EMBL" id="JAFJZZ010000003">
    <property type="protein sequence ID" value="MBN7773618.1"/>
    <property type="molecule type" value="Genomic_DNA"/>
</dbReference>
<name>A0A939DA84_CLOAM</name>
<reference evidence="2" key="1">
    <citation type="submission" date="2021-02" db="EMBL/GenBank/DDBJ databases">
        <title>Abyssanaerobacter marinus gen.nov., sp., nov, anaerobic bacterium isolated from the Onnuri vent field of Indian Ocean and suggestion of Mogibacteriaceae fam. nov., and proposal of reclassification of ambiguous this family's genus member.</title>
        <authorList>
            <person name="Kim Y.J."/>
            <person name="Yang J.-A."/>
        </authorList>
    </citation>
    <scope>NUCLEOTIDE SEQUENCE</scope>
    <source>
        <strain evidence="2">DSM 2634</strain>
    </source>
</reference>
<feature type="chain" id="PRO_5038469052" description="Lipoprotein" evidence="1">
    <location>
        <begin position="21"/>
        <end position="180"/>
    </location>
</feature>
<evidence type="ECO:0000313" key="3">
    <source>
        <dbReference type="Proteomes" id="UP000664545"/>
    </source>
</evidence>
<keyword evidence="3" id="KW-1185">Reference proteome</keyword>
<proteinExistence type="predicted"/>
<comment type="caution">
    <text evidence="2">The sequence shown here is derived from an EMBL/GenBank/DDBJ whole genome shotgun (WGS) entry which is preliminary data.</text>
</comment>